<feature type="coiled-coil region" evidence="7">
    <location>
        <begin position="558"/>
        <end position="585"/>
    </location>
</feature>
<sequence length="3092" mass="353142">MATKMLMSLGTLRGTFNHVALPPKRPASFDNNLARIEESLASRMLRASDTLVSLTGQGSDRAWKAVTKALESCWRIHQKGVVDKKALVEALQRVKDNVPVIVHVSEQNAGLLIRYERETSNVIFEAFEASPRAEDVLGSAKALGCNFPGTAVSIPLLRFRQQSFIESLASFLEQASAESIKQFAAKARKAGVTLAEIRDTVDPALITQMLMALLEALGERVYPPLLQKRLWDDVCWSNAERPWRRSAFWLVIRVCVQRILYAELSPEWGCVNYKFLQCVLHTQLLQDCAKSMSIEEVHFLRAKLCRRLAKLEAERTEAAFQGAYGLYRSFFDTVGQFCEKHIQAVSQAIDTEWSSYKNFIRRRIPSFPLRASDNDLHLTLPNSSQVLQHALNRSRQTQAAAKPTANGSEKIPVKGFEQFLAPYYKLFSMEEELAKLIKSSNNGCKCYRLARLIVPYLELAINAYNCSVEQKSLTVLLVFEAWKVMDACAVVKFPLLKDYHPGFLPGALDVLQLPRLRDMKRLQKLQEYLDERRKGRFSSLSIFSDPEKNAFPSQYCQLSAVSAQLEELEDKITDESEKSKEEKLRQMRSVNTRHENLCHQISQMTCSCIGGRRGYSKCDHCRLKSERKSLQLGVHEDFLPSNEIQLQAILFELTIPEKLHVYRETTWRLLSILSCPRAEADNSHPPKMHLADYGQLREYRKNDRIYTKWFGLASDTKSFLVTHYKGVRPPASEKQVVYPFGLRFSYHDAKENRWAHRMQFPATIAHLFALNESALNLLNIKDSPEFAADARGPSSHEIIVSQSCCPPKLTVHQATAYKSLLSTRESRWLCMLRELGSANLNFSLEETMHVYSFLCHQAGPMAKQPRDKLRLIHVPFEDDGFCTQMLDQIRCHLEAVSPNWRETHYMSTLLILVLRVCTLGSRRSARGTLRVLEKIRRISLEWIRVLRQEVRHARDSDHARHAMSYALASALICKRTFFSDTKTKQSTFDEDSLSCFIEASIAVQENLYTNPSNLSTLLKGMLILAAIDSIWPEAAGNQRSYGQWSFLSSDIWWLTSETRETAYMPRQRVHFHLLEGHLLIDYQPIGRLPRDIQESPVIQELFHNQVLSAYPSAMPGMTYAIAHLREGHQVHAGRIDGKVVVRARIHQALLEFVERSIFRNDVETDLPGTLIEGYVHWLDLDNGHLEFRNRSRKWGLGSLDNWILDFPARRGYRQDVSLVNPLSELCHKVTKVFEQFENPGQITVYQPSEANLTVELKRMDLEFCVNERGSLESKQLRCMIDTDQDAGTWYGLQSMLVLRDVRNQHQRSVMIPMGSVRYELKGHHVAIRILNNRCYGQYSINSVLGRLQCAPDPQLLLLKAQLHAYTSFPLPDTLTGRTGTEEALTCLSSAGMQPWMVSEKLPFQRLIEIARLTPRRVYYPPQLKRQQTVRWNKQLTTTIQHDAYRTVVERILHRIKHLASFTVPRIQVPELDSEDVLHLRQRSHAHRQQYERLKLFENDLDSAIDHFYEARHGWLSSTETNRVYEIALLINTRPSRARAPSNLKDLLEKLPYVRGYNTPLTGNGITDLLELNVGVEWGPLTMLCRSSRRPDRRDDFLFRMATVAFSRNVNMEILRSALAFFLLGELNGLSLPKHNEYVSFGMYQKPELADLKKLVEPYCTPFNPNQCPTGSTAEQQDTLEKQHNDQCQRECEKVANTLLFQWPAGMPSINDVRLKLVNKAMAMQAILDTWRRRLYNREFANHLDKVQRAFDRHQETEPFVRPPGTLETTIYHSRPSRGPVVPSLLKHLINRKGPNRFFQQSMTFQAGAAVMSIIASPDSRSEESEKKRLSSELQELRTIIDDMNYSTNALRKQYGEGLMTSLEVLVERQVGPSVSHLVPALSDVSEGIKKTQKIVESLFQTICDSMTADDGRYRWLNAGFLYPCLNPVTLLENLRSTQPIKFGSDMRQAIDAYGLCITRLQHLLRIYDALTKNDNKRLGEELATSGHENWEVDDNPDWLLLEIDSNFLIREQQVEVAHATIAPASGANSVLQMNMGQGKTSVILPMVACALANKKSLSRLIVPRALLLQTAQVLQSRLGGLVGREICHVHFSRKTPTTRVGIENYWNLHKRIRNESGVILTLPEHVLSFRLSGIQALYDGKDESASSMIKMQSWLDEVSRDVIDECDFTLAVRTQLIYPSGPQFVVDGHPHRWRVTQLLLAVVDTHLDSLQETYPQSIKVVRRTSGGFPLVYFPRPDVEKALRTHLVDDICEGRTNILPLYDLPEMKEFLLEENVLESVIEEIVNRLGPTSREMQVLYLLRGLLVHGILLLCLQKRWNVQYGLHPGRDPIAVPFHAKGVPSDQAEWGHPDVAIMLTCLAFYHNGLTIAQLRQGLVCLLRSDDPSSDYNRWTEQAVDLPDRLRKWNLINFDDGVQIAEIWSHLRYQVEVINYYLCHFVFPVHAKQFKYKLQMSGWDIPIFTTNSIASEGSLTTGFSGTNDNRQMLPLTIQQDDLPGLAHTNAEVLTYLLQERNRNYVAAINNEGNHISEMQLLAKLKEMGIRLLIDAGAHILEFDNKDLVRAWLDIDQEAPAAVYFNHNRPSVFYRNGKEVSLLASPFVDDLKDCLVYMDEAHTRGTDLKFPVTARGALTLSLGQTKDHTVQAAMRLRQLGTSQSIVFVASPEAHRSILDHRRKEDNDTVEVTDVIDWLLEQTCRTNEQIQHLYLAQGFDFCTRQLAARSYSQFFNSKDHRSKYLQAVLQHEKQTLKQLYHPTLENETTRPSFTAGGLNSHPSSAFEEVEQEREVVFEVEQIREKQQPPRFEAEKFEGPCQELLDFARTGRLKGEGWYETMYAALARTRTGQKCCIRTTRPTLVLVSREFTRTIKWAKGSSSWRDDFLRPLHWILWCPSAQRAMVVIPEEAEAVLPILQTIKLPKTHLITYAPPITRQMMKFSEMRYYTVPTLKQSLPTQVIIEIGLLAGRLYFEYDDYAGIMAYMGMRVPLSGVSDVVKAHVSASSKELGWQGRAFCKNVTGFLEEWLAATRTGQDFGQTPMGYVSQGRPLRNDHPFFARITNDGHGESESESGSESLSEIGSDESGSSDEDNDSDAMEVDD</sequence>
<evidence type="ECO:0000256" key="3">
    <source>
        <dbReference type="ARBA" id="ARBA00022670"/>
    </source>
</evidence>
<evidence type="ECO:0000313" key="12">
    <source>
        <dbReference type="EMBL" id="OJJ78693.1"/>
    </source>
</evidence>
<reference evidence="13" key="1">
    <citation type="journal article" date="2017" name="Genome Biol.">
        <title>Comparative genomics reveals high biological diversity and specific adaptations in the industrially and medically important fungal genus Aspergillus.</title>
        <authorList>
            <person name="de Vries R.P."/>
            <person name="Riley R."/>
            <person name="Wiebenga A."/>
            <person name="Aguilar-Osorio G."/>
            <person name="Amillis S."/>
            <person name="Uchima C.A."/>
            <person name="Anderluh G."/>
            <person name="Asadollahi M."/>
            <person name="Askin M."/>
            <person name="Barry K."/>
            <person name="Battaglia E."/>
            <person name="Bayram O."/>
            <person name="Benocci T."/>
            <person name="Braus-Stromeyer S.A."/>
            <person name="Caldana C."/>
            <person name="Canovas D."/>
            <person name="Cerqueira G.C."/>
            <person name="Chen F."/>
            <person name="Chen W."/>
            <person name="Choi C."/>
            <person name="Clum A."/>
            <person name="Dos Santos R.A."/>
            <person name="Damasio A.R."/>
            <person name="Diallinas G."/>
            <person name="Emri T."/>
            <person name="Fekete E."/>
            <person name="Flipphi M."/>
            <person name="Freyberg S."/>
            <person name="Gallo A."/>
            <person name="Gournas C."/>
            <person name="Habgood R."/>
            <person name="Hainaut M."/>
            <person name="Harispe M.L."/>
            <person name="Henrissat B."/>
            <person name="Hilden K.S."/>
            <person name="Hope R."/>
            <person name="Hossain A."/>
            <person name="Karabika E."/>
            <person name="Karaffa L."/>
            <person name="Karanyi Z."/>
            <person name="Krasevec N."/>
            <person name="Kuo A."/>
            <person name="Kusch H."/>
            <person name="LaButti K."/>
            <person name="Lagendijk E.L."/>
            <person name="Lapidus A."/>
            <person name="Levasseur A."/>
            <person name="Lindquist E."/>
            <person name="Lipzen A."/>
            <person name="Logrieco A.F."/>
            <person name="MacCabe A."/>
            <person name="Maekelae M.R."/>
            <person name="Malavazi I."/>
            <person name="Melin P."/>
            <person name="Meyer V."/>
            <person name="Mielnichuk N."/>
            <person name="Miskei M."/>
            <person name="Molnar A.P."/>
            <person name="Mule G."/>
            <person name="Ngan C.Y."/>
            <person name="Orejas M."/>
            <person name="Orosz E."/>
            <person name="Ouedraogo J.P."/>
            <person name="Overkamp K.M."/>
            <person name="Park H.-S."/>
            <person name="Perrone G."/>
            <person name="Piumi F."/>
            <person name="Punt P.J."/>
            <person name="Ram A.F."/>
            <person name="Ramon A."/>
            <person name="Rauscher S."/>
            <person name="Record E."/>
            <person name="Riano-Pachon D.M."/>
            <person name="Robert V."/>
            <person name="Roehrig J."/>
            <person name="Ruller R."/>
            <person name="Salamov A."/>
            <person name="Salih N.S."/>
            <person name="Samson R.A."/>
            <person name="Sandor E."/>
            <person name="Sanguinetti M."/>
            <person name="Schuetze T."/>
            <person name="Sepcic K."/>
            <person name="Shelest E."/>
            <person name="Sherlock G."/>
            <person name="Sophianopoulou V."/>
            <person name="Squina F.M."/>
            <person name="Sun H."/>
            <person name="Susca A."/>
            <person name="Todd R.B."/>
            <person name="Tsang A."/>
            <person name="Unkles S.E."/>
            <person name="van de Wiele N."/>
            <person name="van Rossen-Uffink D."/>
            <person name="Oliveira J.V."/>
            <person name="Vesth T.C."/>
            <person name="Visser J."/>
            <person name="Yu J.-H."/>
            <person name="Zhou M."/>
            <person name="Andersen M.R."/>
            <person name="Archer D.B."/>
            <person name="Baker S.E."/>
            <person name="Benoit I."/>
            <person name="Brakhage A.A."/>
            <person name="Braus G.H."/>
            <person name="Fischer R."/>
            <person name="Frisvad J.C."/>
            <person name="Goldman G.H."/>
            <person name="Houbraken J."/>
            <person name="Oakley B."/>
            <person name="Pocsi I."/>
            <person name="Scazzocchio C."/>
            <person name="Seiboth B."/>
            <person name="vanKuyk P.A."/>
            <person name="Wortman J."/>
            <person name="Dyer P.S."/>
            <person name="Grigoriev I.V."/>
        </authorList>
    </citation>
    <scope>NUCLEOTIDE SEQUENCE [LARGE SCALE GENOMIC DNA]</scope>
    <source>
        <strain evidence="13">CBS 516.65</strain>
    </source>
</reference>
<dbReference type="InterPro" id="IPR027417">
    <property type="entry name" value="P-loop_NTPase"/>
</dbReference>
<dbReference type="InterPro" id="IPR022105">
    <property type="entry name" value="DUF3645"/>
</dbReference>
<dbReference type="Pfam" id="PF12359">
    <property type="entry name" value="DUF3645"/>
    <property type="match status" value="1"/>
</dbReference>
<dbReference type="VEuPathDB" id="FungiDB:ASPGLDRAFT_1510333"/>
<proteinExistence type="predicted"/>
<dbReference type="GeneID" id="34458469"/>
<keyword evidence="6" id="KW-0788">Thiol protease</keyword>
<dbReference type="Gene3D" id="3.40.50.300">
    <property type="entry name" value="P-loop containing nucleotide triphosphate hydrolases"/>
    <property type="match status" value="1"/>
</dbReference>
<name>A0A1L9V425_ASPGL</name>
<evidence type="ECO:0000256" key="7">
    <source>
        <dbReference type="SAM" id="Coils"/>
    </source>
</evidence>
<dbReference type="OrthoDB" id="3182339at2759"/>
<dbReference type="RefSeq" id="XP_022395391.1">
    <property type="nucleotide sequence ID" value="XM_022542208.1"/>
</dbReference>
<dbReference type="EMBL" id="KV878929">
    <property type="protein sequence ID" value="OJJ78693.1"/>
    <property type="molecule type" value="Genomic_DNA"/>
</dbReference>
<dbReference type="InterPro" id="IPR046541">
    <property type="entry name" value="DUF6606"/>
</dbReference>
<dbReference type="PANTHER" id="PTHR13367:SF33">
    <property type="entry name" value="P-LOOP CONTAINING NUCLEOSIDE TRIPHOSPHATE HYDROLASE PROTEIN"/>
    <property type="match status" value="1"/>
</dbReference>
<feature type="domain" description="DUF6606" evidence="11">
    <location>
        <begin position="16"/>
        <end position="286"/>
    </location>
</feature>
<dbReference type="SUPFAM" id="SSF52540">
    <property type="entry name" value="P-loop containing nucleoside triphosphate hydrolases"/>
    <property type="match status" value="1"/>
</dbReference>
<evidence type="ECO:0000256" key="6">
    <source>
        <dbReference type="ARBA" id="ARBA00022807"/>
    </source>
</evidence>
<evidence type="ECO:0000256" key="1">
    <source>
        <dbReference type="ARBA" id="ARBA00000707"/>
    </source>
</evidence>
<gene>
    <name evidence="12" type="ORF">ASPGLDRAFT_1510333</name>
</gene>
<feature type="domain" description="DUF3638" evidence="9">
    <location>
        <begin position="1987"/>
        <end position="2210"/>
    </location>
</feature>
<feature type="compositionally biased region" description="Low complexity" evidence="8">
    <location>
        <begin position="3062"/>
        <end position="3076"/>
    </location>
</feature>
<evidence type="ECO:0000256" key="5">
    <source>
        <dbReference type="ARBA" id="ARBA00022801"/>
    </source>
</evidence>
<dbReference type="InterPro" id="IPR022099">
    <property type="entry name" value="DUF3638"/>
</dbReference>
<evidence type="ECO:0000256" key="4">
    <source>
        <dbReference type="ARBA" id="ARBA00022786"/>
    </source>
</evidence>
<accession>A0A1L9V425</accession>
<dbReference type="STRING" id="1160497.A0A1L9V425"/>
<evidence type="ECO:0000256" key="8">
    <source>
        <dbReference type="SAM" id="MobiDB-lite"/>
    </source>
</evidence>
<dbReference type="Proteomes" id="UP000184300">
    <property type="component" value="Unassembled WGS sequence"/>
</dbReference>
<keyword evidence="4" id="KW-0833">Ubl conjugation pathway</keyword>
<comment type="catalytic activity">
    <reaction evidence="1">
        <text>Thiol-dependent hydrolysis of ester, thioester, amide, peptide and isopeptide bonds formed by the C-terminal Gly of ubiquitin (a 76-residue protein attached to proteins as an intracellular targeting signal).</text>
        <dbReference type="EC" id="3.4.19.12"/>
    </reaction>
</comment>
<dbReference type="GO" id="GO:0004843">
    <property type="term" value="F:cysteine-type deubiquitinase activity"/>
    <property type="evidence" value="ECO:0007669"/>
    <property type="project" value="UniProtKB-EC"/>
</dbReference>
<protein>
    <recommendedName>
        <fullName evidence="2">ubiquitinyl hydrolase 1</fullName>
        <ecNumber evidence="2">3.4.19.12</ecNumber>
    </recommendedName>
</protein>
<dbReference type="EC" id="3.4.19.12" evidence="2"/>
<dbReference type="GO" id="GO:0006508">
    <property type="term" value="P:proteolysis"/>
    <property type="evidence" value="ECO:0007669"/>
    <property type="project" value="UniProtKB-KW"/>
</dbReference>
<keyword evidence="13" id="KW-1185">Reference proteome</keyword>
<dbReference type="Pfam" id="PF12340">
    <property type="entry name" value="DUF3638"/>
    <property type="match status" value="1"/>
</dbReference>
<feature type="compositionally biased region" description="Basic and acidic residues" evidence="8">
    <location>
        <begin position="3046"/>
        <end position="3059"/>
    </location>
</feature>
<evidence type="ECO:0000259" key="11">
    <source>
        <dbReference type="Pfam" id="PF20255"/>
    </source>
</evidence>
<dbReference type="InterPro" id="IPR051346">
    <property type="entry name" value="OTU_Deubiquitinase"/>
</dbReference>
<feature type="region of interest" description="Disordered" evidence="8">
    <location>
        <begin position="3046"/>
        <end position="3092"/>
    </location>
</feature>
<dbReference type="PANTHER" id="PTHR13367">
    <property type="entry name" value="UBIQUITIN THIOESTERASE"/>
    <property type="match status" value="1"/>
</dbReference>
<dbReference type="Pfam" id="PF20255">
    <property type="entry name" value="DUF6606"/>
    <property type="match status" value="1"/>
</dbReference>
<keyword evidence="7" id="KW-0175">Coiled coil</keyword>
<evidence type="ECO:0000256" key="2">
    <source>
        <dbReference type="ARBA" id="ARBA00012759"/>
    </source>
</evidence>
<feature type="domain" description="DUF3645" evidence="10">
    <location>
        <begin position="2324"/>
        <end position="2356"/>
    </location>
</feature>
<organism evidence="12 13">
    <name type="scientific">Aspergillus glaucus CBS 516.65</name>
    <dbReference type="NCBI Taxonomy" id="1160497"/>
    <lineage>
        <taxon>Eukaryota</taxon>
        <taxon>Fungi</taxon>
        <taxon>Dikarya</taxon>
        <taxon>Ascomycota</taxon>
        <taxon>Pezizomycotina</taxon>
        <taxon>Eurotiomycetes</taxon>
        <taxon>Eurotiomycetidae</taxon>
        <taxon>Eurotiales</taxon>
        <taxon>Aspergillaceae</taxon>
        <taxon>Aspergillus</taxon>
        <taxon>Aspergillus subgen. Aspergillus</taxon>
    </lineage>
</organism>
<keyword evidence="5" id="KW-0378">Hydrolase</keyword>
<evidence type="ECO:0000259" key="10">
    <source>
        <dbReference type="Pfam" id="PF12359"/>
    </source>
</evidence>
<evidence type="ECO:0000313" key="13">
    <source>
        <dbReference type="Proteomes" id="UP000184300"/>
    </source>
</evidence>
<evidence type="ECO:0000259" key="9">
    <source>
        <dbReference type="Pfam" id="PF12340"/>
    </source>
</evidence>
<keyword evidence="3" id="KW-0645">Protease</keyword>
<feature type="compositionally biased region" description="Acidic residues" evidence="8">
    <location>
        <begin position="3077"/>
        <end position="3092"/>
    </location>
</feature>